<feature type="coiled-coil region" evidence="1">
    <location>
        <begin position="116"/>
        <end position="161"/>
    </location>
</feature>
<name>A0A0A7AMT7_9GLOM</name>
<evidence type="ECO:0000313" key="2">
    <source>
        <dbReference type="EMBL" id="AHJ10981.1"/>
    </source>
</evidence>
<dbReference type="EMBL" id="KF591216">
    <property type="protein sequence ID" value="AHJ10981.1"/>
    <property type="molecule type" value="Genomic_DNA"/>
</dbReference>
<proteinExistence type="predicted"/>
<reference evidence="2" key="1">
    <citation type="journal article" date="2014" name="Genome Biol. Evol.">
        <title>The mitochondrial genome of the glomeromycete Rhizophagus sp. DAOM 213198 reveals an unusual organization consisting of two circular chromosomes.</title>
        <authorList>
            <person name="Nadimi M."/>
            <person name="Stefani F.O."/>
            <person name="Hijri M."/>
        </authorList>
    </citation>
    <scope>NUCLEOTIDE SEQUENCE</scope>
    <source>
        <strain evidence="2">DAOM213198</strain>
    </source>
</reference>
<geneLocation type="mitochondrion" evidence="2"/>
<evidence type="ECO:0000256" key="1">
    <source>
        <dbReference type="SAM" id="Coils"/>
    </source>
</evidence>
<sequence>MWIIIRPIFLPPSLDFLKKAYIAKKGQNSLTSRDNSIIIKVNGGLYDGVDLKANVRFPEIPKIPAGLLDIDKVVEKSGPALAYKEDLRNHIYNSNELVPVYELNKLEKRLPCTPAFEEIKQKIKALETNLQTLKDDLAKLEESHNEDIGTVNKEIKELDENVTFLELIKKL</sequence>
<keyword evidence="2" id="KW-0496">Mitochondrion</keyword>
<keyword evidence="1" id="KW-0175">Coiled coil</keyword>
<dbReference type="AlphaFoldDB" id="A0A0A7AMT7"/>
<gene>
    <name evidence="2" type="primary">orf171</name>
</gene>
<protein>
    <submittedName>
        <fullName evidence="2">Uncharacterized protein</fullName>
    </submittedName>
</protein>
<organism evidence="2">
    <name type="scientific">Rhizophagus sp. DAOM 213198</name>
    <dbReference type="NCBI Taxonomy" id="1417302"/>
    <lineage>
        <taxon>Eukaryota</taxon>
        <taxon>Fungi</taxon>
        <taxon>Fungi incertae sedis</taxon>
        <taxon>Mucoromycota</taxon>
        <taxon>Glomeromycotina</taxon>
        <taxon>Glomeromycetes</taxon>
        <taxon>Glomerales</taxon>
        <taxon>Glomeraceae</taxon>
        <taxon>Rhizophagus</taxon>
    </lineage>
</organism>
<accession>A0A0A7AMT7</accession>